<gene>
    <name evidence="4" type="ORF">Q3M24_04530</name>
</gene>
<keyword evidence="2" id="KW-0472">Membrane</keyword>
<accession>A0AAU8LYR4</accession>
<dbReference type="Gene3D" id="1.10.260.40">
    <property type="entry name" value="lambda repressor-like DNA-binding domains"/>
    <property type="match status" value="1"/>
</dbReference>
<proteinExistence type="predicted"/>
<dbReference type="KEGG" id="eaj:Q3M24_04530"/>
<protein>
    <submittedName>
        <fullName evidence="4">Helix-turn-helix domain-containing protein</fullName>
    </submittedName>
</protein>
<dbReference type="EMBL" id="CP159373">
    <property type="protein sequence ID" value="XCN74029.1"/>
    <property type="molecule type" value="Genomic_DNA"/>
</dbReference>
<dbReference type="InterPro" id="IPR001387">
    <property type="entry name" value="Cro/C1-type_HTH"/>
</dbReference>
<keyword evidence="2" id="KW-0812">Transmembrane</keyword>
<dbReference type="AlphaFoldDB" id="A0AAU8LYR4"/>
<reference evidence="4" key="2">
    <citation type="submission" date="2024-06" db="EMBL/GenBank/DDBJ databases">
        <authorList>
            <person name="Plum-Jensen L.E."/>
            <person name="Schramm A."/>
            <person name="Marshall I.P.G."/>
        </authorList>
    </citation>
    <scope>NUCLEOTIDE SEQUENCE</scope>
    <source>
        <strain evidence="4">Rat1</strain>
    </source>
</reference>
<evidence type="ECO:0000313" key="4">
    <source>
        <dbReference type="EMBL" id="XCN74029.1"/>
    </source>
</evidence>
<dbReference type="CDD" id="cd00093">
    <property type="entry name" value="HTH_XRE"/>
    <property type="match status" value="1"/>
</dbReference>
<dbReference type="PANTHER" id="PTHR34475:SF1">
    <property type="entry name" value="CYTOSKELETON PROTEIN RODZ"/>
    <property type="match status" value="1"/>
</dbReference>
<dbReference type="InterPro" id="IPR010982">
    <property type="entry name" value="Lambda_DNA-bd_dom_sf"/>
</dbReference>
<organism evidence="4">
    <name type="scientific">Candidatus Electrothrix aestuarii</name>
    <dbReference type="NCBI Taxonomy" id="3062594"/>
    <lineage>
        <taxon>Bacteria</taxon>
        <taxon>Pseudomonadati</taxon>
        <taxon>Thermodesulfobacteriota</taxon>
        <taxon>Desulfobulbia</taxon>
        <taxon>Desulfobulbales</taxon>
        <taxon>Desulfobulbaceae</taxon>
        <taxon>Candidatus Electrothrix</taxon>
    </lineage>
</organism>
<feature type="compositionally biased region" description="Basic and acidic residues" evidence="1">
    <location>
        <begin position="1"/>
        <end position="14"/>
    </location>
</feature>
<feature type="domain" description="HTH cro/C1-type" evidence="3">
    <location>
        <begin position="34"/>
        <end position="68"/>
    </location>
</feature>
<feature type="transmembrane region" description="Helical" evidence="2">
    <location>
        <begin position="135"/>
        <end position="155"/>
    </location>
</feature>
<dbReference type="GO" id="GO:0003677">
    <property type="term" value="F:DNA binding"/>
    <property type="evidence" value="ECO:0007669"/>
    <property type="project" value="InterPro"/>
</dbReference>
<reference evidence="4" key="1">
    <citation type="journal article" date="2024" name="Syst. Appl. Microbiol.">
        <title>First single-strain enrichments of Electrothrix cable bacteria, description of E. aestuarii sp. nov. and E. rattekaaiensis sp. nov., and proposal of a cable bacteria taxonomy following the rules of the SeqCode.</title>
        <authorList>
            <person name="Plum-Jensen L.E."/>
            <person name="Schramm A."/>
            <person name="Marshall I.P.G."/>
        </authorList>
    </citation>
    <scope>NUCLEOTIDE SEQUENCE</scope>
    <source>
        <strain evidence="4">Rat1</strain>
    </source>
</reference>
<evidence type="ECO:0000256" key="2">
    <source>
        <dbReference type="SAM" id="Phobius"/>
    </source>
</evidence>
<feature type="region of interest" description="Disordered" evidence="1">
    <location>
        <begin position="183"/>
        <end position="243"/>
    </location>
</feature>
<feature type="compositionally biased region" description="Polar residues" evidence="1">
    <location>
        <begin position="207"/>
        <end position="243"/>
    </location>
</feature>
<evidence type="ECO:0000256" key="1">
    <source>
        <dbReference type="SAM" id="MobiDB-lite"/>
    </source>
</evidence>
<dbReference type="PANTHER" id="PTHR34475">
    <property type="match status" value="1"/>
</dbReference>
<keyword evidence="2" id="KW-1133">Transmembrane helix</keyword>
<sequence length="243" mass="26630">MTKQEAKDSEKSKEDLEEQGLQQEKENLPIGKLLRQVREKKALTVHDISRETNISSSNLTSIELGNYNELPADTFIRGQIIIYAKFLGLDGAEAARLFFEERAQRLSGKEKEQFESQGRGMSTNRLAEPAHISSATWALTLLVVVIGFLVGFSWYTGWSPFAYFFEQEPAQVNTATVVPLPSLPESVSDAEAGASDETAHEEEVLSSEGTTPEVGQQETQKQGAEEGTGNSDALEQSSAPSSE</sequence>
<dbReference type="Pfam" id="PF13413">
    <property type="entry name" value="HTH_25"/>
    <property type="match status" value="1"/>
</dbReference>
<dbReference type="InterPro" id="IPR050400">
    <property type="entry name" value="Bact_Cytoskel_RodZ"/>
</dbReference>
<dbReference type="SUPFAM" id="SSF47413">
    <property type="entry name" value="lambda repressor-like DNA-binding domains"/>
    <property type="match status" value="1"/>
</dbReference>
<feature type="region of interest" description="Disordered" evidence="1">
    <location>
        <begin position="1"/>
        <end position="27"/>
    </location>
</feature>
<evidence type="ECO:0000259" key="3">
    <source>
        <dbReference type="PROSITE" id="PS50943"/>
    </source>
</evidence>
<name>A0AAU8LYR4_9BACT</name>
<dbReference type="PROSITE" id="PS50943">
    <property type="entry name" value="HTH_CROC1"/>
    <property type="match status" value="1"/>
</dbReference>